<sequence length="74" mass="8299">MRVQDCSTLAAILGFQIQERHEKYLGLPSVVGSSKKLVLKSIRDRVWNKMKGWNTILTGFLSIPGIRIDGIEKG</sequence>
<name>A0A1Y0B197_9LAMI</name>
<proteinExistence type="predicted"/>
<geneLocation type="mitochondrion" evidence="1"/>
<organism evidence="1">
    <name type="scientific">Utricularia reniformis</name>
    <dbReference type="NCBI Taxonomy" id="192314"/>
    <lineage>
        <taxon>Eukaryota</taxon>
        <taxon>Viridiplantae</taxon>
        <taxon>Streptophyta</taxon>
        <taxon>Embryophyta</taxon>
        <taxon>Tracheophyta</taxon>
        <taxon>Spermatophyta</taxon>
        <taxon>Magnoliopsida</taxon>
        <taxon>eudicotyledons</taxon>
        <taxon>Gunneridae</taxon>
        <taxon>Pentapetalae</taxon>
        <taxon>asterids</taxon>
        <taxon>lamiids</taxon>
        <taxon>Lamiales</taxon>
        <taxon>Lentibulariaceae</taxon>
        <taxon>Utricularia</taxon>
    </lineage>
</organism>
<accession>A0A1Y0B197</accession>
<gene>
    <name evidence="1" type="ORF">AEK19_MT0934</name>
</gene>
<evidence type="ECO:0000313" key="1">
    <source>
        <dbReference type="EMBL" id="ART31158.1"/>
    </source>
</evidence>
<reference evidence="1" key="1">
    <citation type="submission" date="2017-03" db="EMBL/GenBank/DDBJ databases">
        <title>The mitochondrial genome of the carnivorous plant Utricularia reniformis (Lentibulariaceae): structure, comparative analysis and evolutionary landmarks.</title>
        <authorList>
            <person name="Silva S.R."/>
            <person name="Alvarenga D.O."/>
            <person name="Michael T.P."/>
            <person name="Miranda V.F.O."/>
            <person name="Varani A.M."/>
        </authorList>
    </citation>
    <scope>NUCLEOTIDE SEQUENCE</scope>
</reference>
<protein>
    <submittedName>
        <fullName evidence="1">Uncharacterized protein</fullName>
    </submittedName>
</protein>
<dbReference type="EMBL" id="KY774314">
    <property type="protein sequence ID" value="ART31158.1"/>
    <property type="molecule type" value="Genomic_DNA"/>
</dbReference>
<keyword evidence="1" id="KW-0496">Mitochondrion</keyword>
<dbReference type="AlphaFoldDB" id="A0A1Y0B197"/>